<feature type="region of interest" description="Disordered" evidence="6">
    <location>
        <begin position="466"/>
        <end position="599"/>
    </location>
</feature>
<feature type="compositionally biased region" description="Acidic residues" evidence="6">
    <location>
        <begin position="583"/>
        <end position="599"/>
    </location>
</feature>
<dbReference type="InterPro" id="IPR013907">
    <property type="entry name" value="Sds3"/>
</dbReference>
<feature type="compositionally biased region" description="Low complexity" evidence="6">
    <location>
        <begin position="1007"/>
        <end position="1032"/>
    </location>
</feature>
<comment type="subcellular location">
    <subcellularLocation>
        <location evidence="1">Nucleus</location>
    </subcellularLocation>
</comment>
<feature type="compositionally biased region" description="Acidic residues" evidence="6">
    <location>
        <begin position="203"/>
        <end position="212"/>
    </location>
</feature>
<feature type="region of interest" description="Disordered" evidence="6">
    <location>
        <begin position="693"/>
        <end position="740"/>
    </location>
</feature>
<feature type="compositionally biased region" description="Low complexity" evidence="6">
    <location>
        <begin position="499"/>
        <end position="529"/>
    </location>
</feature>
<reference evidence="7 8" key="1">
    <citation type="submission" date="2021-12" db="EMBL/GenBank/DDBJ databases">
        <title>High titer production of polyol ester of fatty acids by Rhodotorula paludigena BS15 towards product separation-free biomass refinery.</title>
        <authorList>
            <person name="Mano J."/>
            <person name="Ono H."/>
            <person name="Tanaka T."/>
            <person name="Naito K."/>
            <person name="Sushida H."/>
            <person name="Ike M."/>
            <person name="Tokuyasu K."/>
            <person name="Kitaoka M."/>
        </authorList>
    </citation>
    <scope>NUCLEOTIDE SEQUENCE [LARGE SCALE GENOMIC DNA]</scope>
    <source>
        <strain evidence="7 8">BS15</strain>
    </source>
</reference>
<sequence>MDSPLSEADSLSSAGATTEPLVGSDNELDSDGALSPSPAPRTASAARASGGNGNESDSSLTEQSDSEADPARDGDDEEDEDEDAVERGSAHSTALPDLTDEDEDEDVEPAAPPTPRGAKRARTAVEDDEEDGVDEERGAAGRQALIKRDEEDEDEELSPASDNTADSDHRPAASRSAPGATASAVKKARLRKNLASSVGDSLSELDDDDENDEQPKPSTSASSVPQAALTPVHDAANDILSEEETPLATLVASPQRGGAAGKKGGAPSTNAARGRARAPPSRPKGAAKPRSISPELGAVGDDRDATPRAEEARDAIQDDRPAQEADAVETLAAAAAAAPAPVQSRGAKGKARGRGRGRGRGMAAAAASRADRAESIESTSAAAADAAASSLLAAAAADSAAHREAAGGDGADSPALPSNLPAPSGLVELELDTAEPAAQLAEQLVELAAKEADAAAAGPAADGVAALVDASRADELEDEDDEREEEEGREDEDAQMVDSEAALDAKAVAAAEEAQAQARGGASAAADEAMQLEREQALEVEAEEVEVERARRAPPSAKKGAKGKGKGKGKGKEKVVELAETPALDDEDAHEGEEEEDASDVAFMRKRAEAMEALTKIEITFAKLRDLLYIERMADIDKERLAIETQTHPELIHLTQLIELRRNRRLELARKWLDGLECAYQVQFDERQHANWNSWGDDKSRKRTEMLDEANSKRRRLEREKRTMERPKDDSLASMLAPQPLPPIPLHHRRRLGFDGEPLGENEIAWALRHPDVRVDAAIRGLDDETTYGDLERMGLREPLRHSIYSYDAMYGAGIAYADPRSAGYPYSAYDPSSLALQQPHAFSASFGALPPLPQRIDQAPSRPPSNPRLAQGFPAELGGGQPGYPASAAQPRAYSNGHYPAAYAEHEAERVQQHQQQHAAAPAWQQKPALGFDDQRRRTASAGGSLGPMRSHDSLDAIAAQRQNGFVAAGAAAVAEHGASTGGRTTPTNASGKARFTLDEHMNTRSPTAASASATKTPASSASAAARGSPAFMSIPTIPPFDRNRHEQHLRAQAQRAATTPTANSPAPPVMPPLPAKQQQQSAASLFGQQAQSQQASQPAQANSAQSGQSSFPAYPVPQRAA</sequence>
<dbReference type="Proteomes" id="UP001342314">
    <property type="component" value="Unassembled WGS sequence"/>
</dbReference>
<accession>A0AAV5GHJ2</accession>
<evidence type="ECO:0000256" key="4">
    <source>
        <dbReference type="ARBA" id="ARBA00023163"/>
    </source>
</evidence>
<evidence type="ECO:0000256" key="1">
    <source>
        <dbReference type="ARBA" id="ARBA00004123"/>
    </source>
</evidence>
<evidence type="ECO:0000256" key="2">
    <source>
        <dbReference type="ARBA" id="ARBA00022491"/>
    </source>
</evidence>
<keyword evidence="3" id="KW-0805">Transcription regulation</keyword>
<name>A0AAV5GHJ2_9BASI</name>
<evidence type="ECO:0000313" key="7">
    <source>
        <dbReference type="EMBL" id="GJN89354.1"/>
    </source>
</evidence>
<evidence type="ECO:0000256" key="6">
    <source>
        <dbReference type="SAM" id="MobiDB-lite"/>
    </source>
</evidence>
<dbReference type="EMBL" id="BQKY01000004">
    <property type="protein sequence ID" value="GJN89354.1"/>
    <property type="molecule type" value="Genomic_DNA"/>
</dbReference>
<feature type="region of interest" description="Disordered" evidence="6">
    <location>
        <begin position="852"/>
        <end position="893"/>
    </location>
</feature>
<feature type="compositionally biased region" description="Acidic residues" evidence="6">
    <location>
        <begin position="64"/>
        <end position="84"/>
    </location>
</feature>
<feature type="compositionally biased region" description="Low complexity" evidence="6">
    <location>
        <begin position="1077"/>
        <end position="1112"/>
    </location>
</feature>
<gene>
    <name evidence="7" type="ORF">Rhopal_002334-T1</name>
</gene>
<feature type="compositionally biased region" description="Polar residues" evidence="6">
    <location>
        <begin position="216"/>
        <end position="225"/>
    </location>
</feature>
<keyword evidence="5" id="KW-0539">Nucleus</keyword>
<protein>
    <recommendedName>
        <fullName evidence="9">Sds3-like-domain-containing protein</fullName>
    </recommendedName>
</protein>
<keyword evidence="8" id="KW-1185">Reference proteome</keyword>
<organism evidence="7 8">
    <name type="scientific">Rhodotorula paludigena</name>
    <dbReference type="NCBI Taxonomy" id="86838"/>
    <lineage>
        <taxon>Eukaryota</taxon>
        <taxon>Fungi</taxon>
        <taxon>Dikarya</taxon>
        <taxon>Basidiomycota</taxon>
        <taxon>Pucciniomycotina</taxon>
        <taxon>Microbotryomycetes</taxon>
        <taxon>Sporidiobolales</taxon>
        <taxon>Sporidiobolaceae</taxon>
        <taxon>Rhodotorula</taxon>
    </lineage>
</organism>
<feature type="compositionally biased region" description="Basic and acidic residues" evidence="6">
    <location>
        <begin position="696"/>
        <end position="731"/>
    </location>
</feature>
<feature type="compositionally biased region" description="Low complexity" evidence="6">
    <location>
        <begin position="33"/>
        <end position="49"/>
    </location>
</feature>
<dbReference type="SMART" id="SM01401">
    <property type="entry name" value="Sds3"/>
    <property type="match status" value="1"/>
</dbReference>
<evidence type="ECO:0000313" key="8">
    <source>
        <dbReference type="Proteomes" id="UP001342314"/>
    </source>
</evidence>
<feature type="compositionally biased region" description="Low complexity" evidence="6">
    <location>
        <begin position="324"/>
        <end position="346"/>
    </location>
</feature>
<feature type="compositionally biased region" description="Low complexity" evidence="6">
    <location>
        <begin position="380"/>
        <end position="399"/>
    </location>
</feature>
<feature type="region of interest" description="Disordered" evidence="6">
    <location>
        <begin position="1005"/>
        <end position="1123"/>
    </location>
</feature>
<feature type="region of interest" description="Disordered" evidence="6">
    <location>
        <begin position="1"/>
        <end position="433"/>
    </location>
</feature>
<feature type="compositionally biased region" description="Pro residues" evidence="6">
    <location>
        <begin position="1067"/>
        <end position="1076"/>
    </location>
</feature>
<keyword evidence="4" id="KW-0804">Transcription</keyword>
<feature type="compositionally biased region" description="Basic and acidic residues" evidence="6">
    <location>
        <begin position="300"/>
        <end position="323"/>
    </location>
</feature>
<feature type="compositionally biased region" description="Basic residues" evidence="6">
    <location>
        <begin position="347"/>
        <end position="359"/>
    </location>
</feature>
<feature type="compositionally biased region" description="Basic residues" evidence="6">
    <location>
        <begin position="559"/>
        <end position="569"/>
    </location>
</feature>
<comment type="caution">
    <text evidence="7">The sequence shown here is derived from an EMBL/GenBank/DDBJ whole genome shotgun (WGS) entry which is preliminary data.</text>
</comment>
<proteinExistence type="predicted"/>
<dbReference type="GO" id="GO:0005654">
    <property type="term" value="C:nucleoplasm"/>
    <property type="evidence" value="ECO:0007669"/>
    <property type="project" value="UniProtKB-ARBA"/>
</dbReference>
<evidence type="ECO:0000256" key="5">
    <source>
        <dbReference type="ARBA" id="ARBA00023242"/>
    </source>
</evidence>
<keyword evidence="2" id="KW-0678">Repressor</keyword>
<feature type="compositionally biased region" description="Polar residues" evidence="6">
    <location>
        <begin position="54"/>
        <end position="63"/>
    </location>
</feature>
<feature type="compositionally biased region" description="Low complexity" evidence="6">
    <location>
        <begin position="411"/>
        <end position="426"/>
    </location>
</feature>
<dbReference type="AlphaFoldDB" id="A0AAV5GHJ2"/>
<feature type="compositionally biased region" description="Low complexity" evidence="6">
    <location>
        <begin position="271"/>
        <end position="290"/>
    </location>
</feature>
<feature type="compositionally biased region" description="Acidic residues" evidence="6">
    <location>
        <begin position="475"/>
        <end position="495"/>
    </location>
</feature>
<evidence type="ECO:0008006" key="9">
    <source>
        <dbReference type="Google" id="ProtNLM"/>
    </source>
</evidence>
<dbReference type="Pfam" id="PF08598">
    <property type="entry name" value="Sds3"/>
    <property type="match status" value="1"/>
</dbReference>
<feature type="compositionally biased region" description="Low complexity" evidence="6">
    <location>
        <begin position="1052"/>
        <end position="1066"/>
    </location>
</feature>
<feature type="compositionally biased region" description="Acidic residues" evidence="6">
    <location>
        <begin position="98"/>
        <end position="108"/>
    </location>
</feature>
<dbReference type="GO" id="GO:0010468">
    <property type="term" value="P:regulation of gene expression"/>
    <property type="evidence" value="ECO:0007669"/>
    <property type="project" value="UniProtKB-ARBA"/>
</dbReference>
<evidence type="ECO:0000256" key="3">
    <source>
        <dbReference type="ARBA" id="ARBA00023015"/>
    </source>
</evidence>